<protein>
    <recommendedName>
        <fullName evidence="4">Frag1/DRAM/Sfk1 family protein</fullName>
    </recommendedName>
</protein>
<feature type="transmembrane region" description="Helical" evidence="1">
    <location>
        <begin position="96"/>
        <end position="117"/>
    </location>
</feature>
<name>A0A286CXK6_9GAMM</name>
<keyword evidence="1" id="KW-0812">Transmembrane</keyword>
<proteinExistence type="predicted"/>
<dbReference type="AlphaFoldDB" id="A0A286CXK6"/>
<dbReference type="OrthoDB" id="9180406at2"/>
<dbReference type="Proteomes" id="UP000219374">
    <property type="component" value="Unassembled WGS sequence"/>
</dbReference>
<feature type="transmembrane region" description="Helical" evidence="1">
    <location>
        <begin position="129"/>
        <end position="150"/>
    </location>
</feature>
<dbReference type="RefSeq" id="WP_141400684.1">
    <property type="nucleotide sequence ID" value="NZ_OCND01000001.1"/>
</dbReference>
<keyword evidence="1" id="KW-0472">Membrane</keyword>
<keyword evidence="3" id="KW-1185">Reference proteome</keyword>
<feature type="transmembrane region" description="Helical" evidence="1">
    <location>
        <begin position="61"/>
        <end position="84"/>
    </location>
</feature>
<accession>A0A286CXK6</accession>
<reference evidence="2 3" key="1">
    <citation type="submission" date="2017-09" db="EMBL/GenBank/DDBJ databases">
        <authorList>
            <person name="Ehlers B."/>
            <person name="Leendertz F.H."/>
        </authorList>
    </citation>
    <scope>NUCLEOTIDE SEQUENCE [LARGE SCALE GENOMIC DNA]</scope>
    <source>
        <strain evidence="2 3">CGMCC 1.10978</strain>
    </source>
</reference>
<feature type="transmembrane region" description="Helical" evidence="1">
    <location>
        <begin position="7"/>
        <end position="27"/>
    </location>
</feature>
<feature type="transmembrane region" description="Helical" evidence="1">
    <location>
        <begin position="197"/>
        <end position="216"/>
    </location>
</feature>
<organism evidence="2 3">
    <name type="scientific">Pseudoxanthomonas wuyuanensis</name>
    <dbReference type="NCBI Taxonomy" id="1073196"/>
    <lineage>
        <taxon>Bacteria</taxon>
        <taxon>Pseudomonadati</taxon>
        <taxon>Pseudomonadota</taxon>
        <taxon>Gammaproteobacteria</taxon>
        <taxon>Lysobacterales</taxon>
        <taxon>Lysobacteraceae</taxon>
        <taxon>Pseudoxanthomonas</taxon>
    </lineage>
</organism>
<gene>
    <name evidence="2" type="ORF">SAMN06296416_101455</name>
</gene>
<sequence>MPGAKFALWPLPLCIALLFLFAVHLAWWLSVLDGHIPACNPYWEGCTSVSRAARHGLGNHLFRLAVLPCALLHALNWWLAACWFRDSERAMPLNRGILFALGTISALALALYATFLGTEGEAYRFLRRYGVVLYFGCGFLAQLLFMQLAMRSGRLRGGLARGMQGICVAMLALGVTNVAASAFVADADLRDRIENVLEWQLGLLLVGWFVLQALCWRRDGYALMLMRG</sequence>
<dbReference type="EMBL" id="OCND01000001">
    <property type="protein sequence ID" value="SOD51104.1"/>
    <property type="molecule type" value="Genomic_DNA"/>
</dbReference>
<evidence type="ECO:0008006" key="4">
    <source>
        <dbReference type="Google" id="ProtNLM"/>
    </source>
</evidence>
<evidence type="ECO:0000256" key="1">
    <source>
        <dbReference type="SAM" id="Phobius"/>
    </source>
</evidence>
<keyword evidence="1" id="KW-1133">Transmembrane helix</keyword>
<evidence type="ECO:0000313" key="3">
    <source>
        <dbReference type="Proteomes" id="UP000219374"/>
    </source>
</evidence>
<feature type="transmembrane region" description="Helical" evidence="1">
    <location>
        <begin position="162"/>
        <end position="185"/>
    </location>
</feature>
<evidence type="ECO:0000313" key="2">
    <source>
        <dbReference type="EMBL" id="SOD51104.1"/>
    </source>
</evidence>